<comment type="caution">
    <text evidence="3">The sequence shown here is derived from an EMBL/GenBank/DDBJ whole genome shotgun (WGS) entry which is preliminary data.</text>
</comment>
<evidence type="ECO:0000256" key="1">
    <source>
        <dbReference type="SAM" id="MobiDB-lite"/>
    </source>
</evidence>
<keyword evidence="4" id="KW-1185">Reference proteome</keyword>
<dbReference type="Proteomes" id="UP001518140">
    <property type="component" value="Unassembled WGS sequence"/>
</dbReference>
<evidence type="ECO:0008006" key="5">
    <source>
        <dbReference type="Google" id="ProtNLM"/>
    </source>
</evidence>
<gene>
    <name evidence="3" type="ORF">G6048_44940</name>
</gene>
<evidence type="ECO:0000313" key="3">
    <source>
        <dbReference type="EMBL" id="NGO48934.1"/>
    </source>
</evidence>
<evidence type="ECO:0000313" key="4">
    <source>
        <dbReference type="Proteomes" id="UP001518140"/>
    </source>
</evidence>
<keyword evidence="2" id="KW-0812">Transmembrane</keyword>
<name>A0ABX0E7W4_9ACTN</name>
<feature type="transmembrane region" description="Helical" evidence="2">
    <location>
        <begin position="12"/>
        <end position="29"/>
    </location>
</feature>
<keyword evidence="2" id="KW-1133">Transmembrane helix</keyword>
<accession>A0ABX0E7W4</accession>
<reference evidence="3 4" key="1">
    <citation type="submission" date="2020-02" db="EMBL/GenBank/DDBJ databases">
        <title>Whole-genome analyses of novel actinobacteria.</title>
        <authorList>
            <person name="Sahin N."/>
            <person name="Tokatli A."/>
        </authorList>
    </citation>
    <scope>NUCLEOTIDE SEQUENCE [LARGE SCALE GENOMIC DNA]</scope>
    <source>
        <strain evidence="3 4">YC419</strain>
    </source>
</reference>
<dbReference type="EMBL" id="JAAKZX010000312">
    <property type="protein sequence ID" value="NGO48934.1"/>
    <property type="molecule type" value="Genomic_DNA"/>
</dbReference>
<sequence length="175" mass="19323">GVAWTAMVVGTLLRWVFVVPAVALWRWVFVPVGRAIAVVAREIGTAIGHAWRVAGYVSLAVGRFLGRLFRWIFVEPVRWVYKSVLTPVGHVVRDAIWRPAAEAARSVGRGARQALASARETARQTRADIRRMLFGARPEPEPVPLSKGLREPTVVPARTLEGRSGRDDLSPPMRG</sequence>
<protein>
    <recommendedName>
        <fullName evidence="5">Integral membrane protein</fullName>
    </recommendedName>
</protein>
<feature type="non-terminal residue" evidence="3">
    <location>
        <position position="1"/>
    </location>
</feature>
<evidence type="ECO:0000256" key="2">
    <source>
        <dbReference type="SAM" id="Phobius"/>
    </source>
</evidence>
<feature type="compositionally biased region" description="Basic and acidic residues" evidence="1">
    <location>
        <begin position="160"/>
        <end position="169"/>
    </location>
</feature>
<organism evidence="3 4">
    <name type="scientific">Streptomyces ureilyticus</name>
    <dbReference type="NCBI Taxonomy" id="1775131"/>
    <lineage>
        <taxon>Bacteria</taxon>
        <taxon>Bacillati</taxon>
        <taxon>Actinomycetota</taxon>
        <taxon>Actinomycetes</taxon>
        <taxon>Kitasatosporales</taxon>
        <taxon>Streptomycetaceae</taxon>
        <taxon>Streptomyces</taxon>
    </lineage>
</organism>
<feature type="region of interest" description="Disordered" evidence="1">
    <location>
        <begin position="136"/>
        <end position="175"/>
    </location>
</feature>
<keyword evidence="2" id="KW-0472">Membrane</keyword>
<proteinExistence type="predicted"/>